<organism evidence="1 2">
    <name type="scientific">Acetohalobium arabaticum (strain ATCC 49924 / DSM 5501 / Z-7288)</name>
    <dbReference type="NCBI Taxonomy" id="574087"/>
    <lineage>
        <taxon>Bacteria</taxon>
        <taxon>Bacillati</taxon>
        <taxon>Bacillota</taxon>
        <taxon>Clostridia</taxon>
        <taxon>Halanaerobiales</taxon>
        <taxon>Halobacteroidaceae</taxon>
        <taxon>Acetohalobium</taxon>
    </lineage>
</organism>
<dbReference type="STRING" id="574087.Acear_1833"/>
<sequence>MCCTTNGQKELGRRKMYDRRRSGIGKLYHQKMRDRNKPIFHQLATECNCG</sequence>
<dbReference type="HOGENOM" id="CLU_3113348_0_0_9"/>
<name>D9QS46_ACEAZ</name>
<dbReference type="RefSeq" id="WP_013278782.1">
    <property type="nucleotide sequence ID" value="NC_014378.1"/>
</dbReference>
<gene>
    <name evidence="1" type="ordered locus">Acear_1833</name>
</gene>
<keyword evidence="2" id="KW-1185">Reference proteome</keyword>
<evidence type="ECO:0000313" key="1">
    <source>
        <dbReference type="EMBL" id="ADL13337.1"/>
    </source>
</evidence>
<dbReference type="KEGG" id="aar:Acear_1833"/>
<reference evidence="1 2" key="1">
    <citation type="journal article" date="2010" name="Stand. Genomic Sci.">
        <title>Complete genome sequence of Acetohalobium arabaticum type strain (Z-7288).</title>
        <authorList>
            <person name="Sikorski J."/>
            <person name="Lapidus A."/>
            <person name="Chertkov O."/>
            <person name="Lucas S."/>
            <person name="Copeland A."/>
            <person name="Glavina Del Rio T."/>
            <person name="Nolan M."/>
            <person name="Tice H."/>
            <person name="Cheng J.F."/>
            <person name="Han C."/>
            <person name="Brambilla E."/>
            <person name="Pitluck S."/>
            <person name="Liolios K."/>
            <person name="Ivanova N."/>
            <person name="Mavromatis K."/>
            <person name="Mikhailova N."/>
            <person name="Pati A."/>
            <person name="Bruce D."/>
            <person name="Detter C."/>
            <person name="Tapia R."/>
            <person name="Goodwin L."/>
            <person name="Chen A."/>
            <person name="Palaniappan K."/>
            <person name="Land M."/>
            <person name="Hauser L."/>
            <person name="Chang Y.J."/>
            <person name="Jeffries C.D."/>
            <person name="Rohde M."/>
            <person name="Goker M."/>
            <person name="Spring S."/>
            <person name="Woyke T."/>
            <person name="Bristow J."/>
            <person name="Eisen J.A."/>
            <person name="Markowitz V."/>
            <person name="Hugenholtz P."/>
            <person name="Kyrpides N.C."/>
            <person name="Klenk H.P."/>
        </authorList>
    </citation>
    <scope>NUCLEOTIDE SEQUENCE [LARGE SCALE GENOMIC DNA]</scope>
    <source>
        <strain evidence="2">ATCC 49924 / DSM 5501 / Z-7288</strain>
    </source>
</reference>
<dbReference type="AlphaFoldDB" id="D9QS46"/>
<dbReference type="Proteomes" id="UP000001661">
    <property type="component" value="Chromosome"/>
</dbReference>
<accession>D9QS46</accession>
<evidence type="ECO:0000313" key="2">
    <source>
        <dbReference type="Proteomes" id="UP000001661"/>
    </source>
</evidence>
<protein>
    <submittedName>
        <fullName evidence="1">Uncharacterized protein</fullName>
    </submittedName>
</protein>
<dbReference type="EMBL" id="CP002105">
    <property type="protein sequence ID" value="ADL13337.1"/>
    <property type="molecule type" value="Genomic_DNA"/>
</dbReference>
<proteinExistence type="predicted"/>